<keyword evidence="11 17" id="KW-0675">Receptor</keyword>
<dbReference type="AlphaFoldDB" id="A0ABD1KJD1"/>
<keyword evidence="4" id="KW-0597">Phosphoprotein</keyword>
<evidence type="ECO:0000256" key="17">
    <source>
        <dbReference type="RuleBase" id="RU000688"/>
    </source>
</evidence>
<dbReference type="GO" id="GO:0004930">
    <property type="term" value="F:G protein-coupled receptor activity"/>
    <property type="evidence" value="ECO:0007669"/>
    <property type="project" value="UniProtKB-KW"/>
</dbReference>
<evidence type="ECO:0000256" key="9">
    <source>
        <dbReference type="ARBA" id="ARBA00023139"/>
    </source>
</evidence>
<feature type="transmembrane region" description="Helical" evidence="18">
    <location>
        <begin position="242"/>
        <end position="266"/>
    </location>
</feature>
<evidence type="ECO:0000256" key="5">
    <source>
        <dbReference type="ARBA" id="ARBA00022692"/>
    </source>
</evidence>
<evidence type="ECO:0000313" key="21">
    <source>
        <dbReference type="Proteomes" id="UP001591681"/>
    </source>
</evidence>
<comment type="subunit">
    <text evidence="16">Forms a complex with PECAM1 and GNAQ. Interacts with PECAM1.</text>
</comment>
<organism evidence="20 21">
    <name type="scientific">Coilia grayii</name>
    <name type="common">Gray's grenadier anchovy</name>
    <dbReference type="NCBI Taxonomy" id="363190"/>
    <lineage>
        <taxon>Eukaryota</taxon>
        <taxon>Metazoa</taxon>
        <taxon>Chordata</taxon>
        <taxon>Craniata</taxon>
        <taxon>Vertebrata</taxon>
        <taxon>Euteleostomi</taxon>
        <taxon>Actinopterygii</taxon>
        <taxon>Neopterygii</taxon>
        <taxon>Teleostei</taxon>
        <taxon>Clupei</taxon>
        <taxon>Clupeiformes</taxon>
        <taxon>Clupeoidei</taxon>
        <taxon>Engraulidae</taxon>
        <taxon>Coilinae</taxon>
        <taxon>Coilia</taxon>
    </lineage>
</organism>
<comment type="similarity">
    <text evidence="17">Belongs to the G-protein coupled receptor 1 family.</text>
</comment>
<evidence type="ECO:0000256" key="7">
    <source>
        <dbReference type="ARBA" id="ARBA00023040"/>
    </source>
</evidence>
<evidence type="ECO:0000256" key="15">
    <source>
        <dbReference type="ARBA" id="ARBA00025423"/>
    </source>
</evidence>
<evidence type="ECO:0000256" key="10">
    <source>
        <dbReference type="ARBA" id="ARBA00023157"/>
    </source>
</evidence>
<keyword evidence="6 18" id="KW-1133">Transmembrane helix</keyword>
<evidence type="ECO:0000256" key="2">
    <source>
        <dbReference type="ARBA" id="ARBA00013512"/>
    </source>
</evidence>
<evidence type="ECO:0000256" key="12">
    <source>
        <dbReference type="ARBA" id="ARBA00023180"/>
    </source>
</evidence>
<dbReference type="PRINTS" id="PR00237">
    <property type="entry name" value="GPCRRHODOPSN"/>
</dbReference>
<dbReference type="GO" id="GO:0005886">
    <property type="term" value="C:plasma membrane"/>
    <property type="evidence" value="ECO:0007669"/>
    <property type="project" value="UniProtKB-SubCell"/>
</dbReference>
<comment type="function">
    <text evidence="15">Receptor for bradykinin. It is associated with G proteins that activate a phosphatidylinositol-calcium second messenger system.</text>
</comment>
<evidence type="ECO:0000256" key="3">
    <source>
        <dbReference type="ARBA" id="ARBA00022475"/>
    </source>
</evidence>
<dbReference type="PRINTS" id="PR00425">
    <property type="entry name" value="BRADYKININR"/>
</dbReference>
<dbReference type="Gene3D" id="1.20.1070.10">
    <property type="entry name" value="Rhodopsin 7-helix transmembrane proteins"/>
    <property type="match status" value="1"/>
</dbReference>
<dbReference type="InterPro" id="IPR001504">
    <property type="entry name" value="Brdyknn_2_rcpt"/>
</dbReference>
<keyword evidence="9" id="KW-0564">Palmitate</keyword>
<dbReference type="PROSITE" id="PS50262">
    <property type="entry name" value="G_PROTEIN_RECEP_F1_2"/>
    <property type="match status" value="1"/>
</dbReference>
<gene>
    <name evidence="20" type="ORF">ACEWY4_005724</name>
</gene>
<dbReference type="PANTHER" id="PTHR10489:SF957">
    <property type="entry name" value="B2 BRADYKININ RECEPTOR"/>
    <property type="match status" value="1"/>
</dbReference>
<keyword evidence="10" id="KW-1015">Disulfide bond</keyword>
<dbReference type="InterPro" id="IPR000276">
    <property type="entry name" value="GPCR_Rhodpsn"/>
</dbReference>
<evidence type="ECO:0000256" key="16">
    <source>
        <dbReference type="ARBA" id="ARBA00025954"/>
    </source>
</evidence>
<name>A0ABD1KJD1_9TELE</name>
<keyword evidence="5 17" id="KW-0812">Transmembrane</keyword>
<dbReference type="Proteomes" id="UP001591681">
    <property type="component" value="Unassembled WGS sequence"/>
</dbReference>
<dbReference type="InterPro" id="IPR050119">
    <property type="entry name" value="CCR1-9-like"/>
</dbReference>
<feature type="transmembrane region" description="Helical" evidence="18">
    <location>
        <begin position="68"/>
        <end position="88"/>
    </location>
</feature>
<keyword evidence="8 18" id="KW-0472">Membrane</keyword>
<evidence type="ECO:0000313" key="20">
    <source>
        <dbReference type="EMBL" id="KAL2099244.1"/>
    </source>
</evidence>
<evidence type="ECO:0000256" key="18">
    <source>
        <dbReference type="SAM" id="Phobius"/>
    </source>
</evidence>
<keyword evidence="12" id="KW-0325">Glycoprotein</keyword>
<feature type="transmembrane region" description="Helical" evidence="18">
    <location>
        <begin position="100"/>
        <end position="125"/>
    </location>
</feature>
<feature type="transmembrane region" description="Helical" evidence="18">
    <location>
        <begin position="199"/>
        <end position="221"/>
    </location>
</feature>
<sequence length="350" mass="38846">MVLNSSEIALFGIDHVDEGDCPLKQGWEWVYAMQPAYMTAVCMPGIAGNAFVLAVFCLQRQHRTMADIYLGNLAAADLLMTCCLPFWIHTVLHEFRWAFGAAACRLVGMLIAMNYLCSVLFLTVVSMDRYVALARPLTHRQGRHRAALAWGVCAGVWALSGLLSLPSVLFRSVAYFPELGVEACYLDYPHPGWRIRYNITANLVGFLIPVPVVAFSSYNIVSILNNKQVRRSGTGHNTERKAASLVLAVLAVFVLCWLPFQLVLFLDTLYYYKVISGCLLGNSLDIWTQLASCMGYSNSAINPFLYAIVGKHFRQRAGALLRAIIRRDKRPSISADSSTVRSKSTECSAL</sequence>
<evidence type="ECO:0000256" key="13">
    <source>
        <dbReference type="ARBA" id="ARBA00023224"/>
    </source>
</evidence>
<reference evidence="20 21" key="1">
    <citation type="submission" date="2024-09" db="EMBL/GenBank/DDBJ databases">
        <title>A chromosome-level genome assembly of Gray's grenadier anchovy, Coilia grayii.</title>
        <authorList>
            <person name="Fu Z."/>
        </authorList>
    </citation>
    <scope>NUCLEOTIDE SEQUENCE [LARGE SCALE GENOMIC DNA]</scope>
    <source>
        <strain evidence="20">G4</strain>
        <tissue evidence="20">Muscle</tissue>
    </source>
</reference>
<dbReference type="SUPFAM" id="SSF81321">
    <property type="entry name" value="Family A G protein-coupled receptor-like"/>
    <property type="match status" value="1"/>
</dbReference>
<feature type="transmembrane region" description="Helical" evidence="18">
    <location>
        <begin position="36"/>
        <end position="56"/>
    </location>
</feature>
<evidence type="ECO:0000259" key="19">
    <source>
        <dbReference type="PROSITE" id="PS50262"/>
    </source>
</evidence>
<keyword evidence="13 17" id="KW-0807">Transducer</keyword>
<comment type="subcellular location">
    <subcellularLocation>
        <location evidence="1">Cell membrane</location>
        <topology evidence="1">Multi-pass membrane protein</topology>
    </subcellularLocation>
</comment>
<keyword evidence="7 17" id="KW-0297">G-protein coupled receptor</keyword>
<evidence type="ECO:0000256" key="4">
    <source>
        <dbReference type="ARBA" id="ARBA00022553"/>
    </source>
</evidence>
<evidence type="ECO:0000256" key="1">
    <source>
        <dbReference type="ARBA" id="ARBA00004651"/>
    </source>
</evidence>
<evidence type="ECO:0000256" key="6">
    <source>
        <dbReference type="ARBA" id="ARBA00022989"/>
    </source>
</evidence>
<protein>
    <recommendedName>
        <fullName evidence="2">B2 bradykinin receptor</fullName>
    </recommendedName>
</protein>
<dbReference type="PRINTS" id="PR00994">
    <property type="entry name" value="BRADYKINNB2R"/>
</dbReference>
<feature type="domain" description="G-protein coupled receptors family 1 profile" evidence="19">
    <location>
        <begin position="48"/>
        <end position="306"/>
    </location>
</feature>
<dbReference type="PANTHER" id="PTHR10489">
    <property type="entry name" value="CELL ADHESION MOLECULE"/>
    <property type="match status" value="1"/>
</dbReference>
<dbReference type="InterPro" id="IPR017452">
    <property type="entry name" value="GPCR_Rhodpsn_7TM"/>
</dbReference>
<dbReference type="EMBL" id="JBHFQA010000005">
    <property type="protein sequence ID" value="KAL2099244.1"/>
    <property type="molecule type" value="Genomic_DNA"/>
</dbReference>
<evidence type="ECO:0000256" key="14">
    <source>
        <dbReference type="ARBA" id="ARBA00023288"/>
    </source>
</evidence>
<feature type="transmembrane region" description="Helical" evidence="18">
    <location>
        <begin position="286"/>
        <end position="309"/>
    </location>
</feature>
<keyword evidence="3" id="KW-1003">Cell membrane</keyword>
<evidence type="ECO:0000256" key="11">
    <source>
        <dbReference type="ARBA" id="ARBA00023170"/>
    </source>
</evidence>
<accession>A0ABD1KJD1</accession>
<dbReference type="PROSITE" id="PS00237">
    <property type="entry name" value="G_PROTEIN_RECEP_F1_1"/>
    <property type="match status" value="1"/>
</dbReference>
<proteinExistence type="inferred from homology"/>
<keyword evidence="14" id="KW-0449">Lipoprotein</keyword>
<evidence type="ECO:0000256" key="8">
    <source>
        <dbReference type="ARBA" id="ARBA00023136"/>
    </source>
</evidence>
<feature type="transmembrane region" description="Helical" evidence="18">
    <location>
        <begin position="146"/>
        <end position="169"/>
    </location>
</feature>
<keyword evidence="21" id="KW-1185">Reference proteome</keyword>
<dbReference type="InterPro" id="IPR000496">
    <property type="entry name" value="Brdyknn_rcpt"/>
</dbReference>
<dbReference type="Pfam" id="PF00001">
    <property type="entry name" value="7tm_1"/>
    <property type="match status" value="1"/>
</dbReference>
<comment type="caution">
    <text evidence="20">The sequence shown here is derived from an EMBL/GenBank/DDBJ whole genome shotgun (WGS) entry which is preliminary data.</text>
</comment>